<evidence type="ECO:0000313" key="7">
    <source>
        <dbReference type="Proteomes" id="UP000815325"/>
    </source>
</evidence>
<feature type="compositionally biased region" description="Low complexity" evidence="3">
    <location>
        <begin position="416"/>
        <end position="431"/>
    </location>
</feature>
<dbReference type="Pfam" id="PF08676">
    <property type="entry name" value="MutL_C"/>
    <property type="match status" value="1"/>
</dbReference>
<dbReference type="InterPro" id="IPR020568">
    <property type="entry name" value="Ribosomal_Su5_D2-typ_SF"/>
</dbReference>
<feature type="compositionally biased region" description="Low complexity" evidence="3">
    <location>
        <begin position="1065"/>
        <end position="1080"/>
    </location>
</feature>
<keyword evidence="2" id="KW-0227">DNA damage</keyword>
<dbReference type="InterPro" id="IPR038973">
    <property type="entry name" value="MutL/Mlh/Pms-like"/>
</dbReference>
<feature type="compositionally biased region" description="Gly residues" evidence="3">
    <location>
        <begin position="720"/>
        <end position="730"/>
    </location>
</feature>
<dbReference type="Pfam" id="PF01119">
    <property type="entry name" value="DNA_mis_repair"/>
    <property type="match status" value="1"/>
</dbReference>
<feature type="compositionally biased region" description="Pro residues" evidence="3">
    <location>
        <begin position="551"/>
        <end position="563"/>
    </location>
</feature>
<dbReference type="Gene3D" id="3.30.565.10">
    <property type="entry name" value="Histidine kinase-like ATPase, C-terminal domain"/>
    <property type="match status" value="1"/>
</dbReference>
<accession>A0ABQ7H6U1</accession>
<feature type="compositionally biased region" description="Low complexity" evidence="3">
    <location>
        <begin position="699"/>
        <end position="711"/>
    </location>
</feature>
<dbReference type="PANTHER" id="PTHR10073:SF52">
    <property type="entry name" value="MISMATCH REPAIR ENDONUCLEASE PMS2"/>
    <property type="match status" value="1"/>
</dbReference>
<feature type="region of interest" description="Disordered" evidence="3">
    <location>
        <begin position="1"/>
        <end position="20"/>
    </location>
</feature>
<dbReference type="SUPFAM" id="SSF118116">
    <property type="entry name" value="DNA mismatch repair protein MutL"/>
    <property type="match status" value="2"/>
</dbReference>
<comment type="similarity">
    <text evidence="1">Belongs to the DNA mismatch repair MutL/HexB family.</text>
</comment>
<feature type="region of interest" description="Disordered" evidence="3">
    <location>
        <begin position="257"/>
        <end position="330"/>
    </location>
</feature>
<dbReference type="SMART" id="SM00853">
    <property type="entry name" value="MutL_C"/>
    <property type="match status" value="1"/>
</dbReference>
<feature type="compositionally biased region" description="Pro residues" evidence="3">
    <location>
        <begin position="622"/>
        <end position="633"/>
    </location>
</feature>
<dbReference type="SMART" id="SM01340">
    <property type="entry name" value="DNA_mis_repair"/>
    <property type="match status" value="1"/>
</dbReference>
<sequence>MTEHTGQKQQQQGKRIQSISKHDTHRICSGQVILNLATAVKELLENALDAGATNVEEFMRNCKAELSKLVSVLQAYAMVSPQVNSEFNVMVSPSVFVSRAHAGKAGGGSDLARHQQFVFLNGRPVDLPRVNKALNDSYRSLTSALHGSARPVAVLDLQLPRSLVDVNVVPDKRTVMMQCEQEVVHALEQAVHKLQQGMLIIESRMQNEIGYDLSKQCLLHILMPTVCTKTGLIFHGRHRPKCVLSIAAGADLAGMAMGGPSGSKQPESEEGGPGGSAGTGLPAKPPPAQRLPISRATAAQKAKLAGLDGPSVRGARAGNHAGKEDRSAGRLGAIVDKGLTEEQELRGGSVLEGGDGQGQGPGAAESEGRKRKGERGHGKGDVEEEDVACGGSLELDGSQGSPAAAKRQRQENWLSQQQQQQQQRGAQGAAGPTAMEEDAQEQEQGGYAGGNSCVSAGANAAGSNGAGATEVRPGLPALQSTAAPASPLEGEGEPQQQQQQEQPRDAEQATGSHVSPPAPDRRAHHHLPSKMKAWLMGGKAAAKAAASPRKPSCPPPSPPPSPPQRTATTSKKVTPSRRGAKGDDGGEEEEEEKEEEEEEKEEKEEKEEGKTGQLAQTQATLEPPPSKPLPPPHSSGAQASPAHQPPQPSSHFELRPPAESTGGDSQGQTRALVRSGDAEDKEQDEDMMQGVAEGQGPMQQQQQQQQQQLQQDNDEAVGVGVAGTGGQGDGDGSDGEMPAAAKGAGLQGGDSAAQHTQSHTAPHTPQPPAPQRVSVKCDAAQLWSVTRARAAALSAAAAAAAVGRHDGKGREGVCSHETGGGTEAHGTSSSAATPATAVGAASAEGATETALGAAPTAATEAAIGAAPTAATEAATGAAPTAATEAATGAATNAAATKAATGAATSAAAEAAEPGVAQDPESQQQHRDQGEEAAPPRKRRRPVYSSASLQAASALQPQGAEAEEAAARELERSFDKSDFRALRVIGQFNLGFILARLDRDIFIIDQHAADEKFNFERYQLKKQPLICPRPLNLSVLDEMVVREHLDTFRRSGFDFVEVPARGGATAAAATSAKQQPQQSAGNRGGKAGDGNGSAAAAASGAAGAEGPAPEEEPVGTTLMLSAVPAVKGIMLGPAGVAEAWGQFITLTLFPHEYTPFVYLSLLTQAPTMTGVTLGQADVAEALGQLVTLTLIPQEYTPLVPAVKGVTLGPADVADALGQLVRSDGRAAVGGVIRPARVRAVLASRACRYSIMIGTPLDHRRMRKILDNLAGMVSPWNCPHGRPTMRHVCVLPGGEQA</sequence>
<evidence type="ECO:0000256" key="1">
    <source>
        <dbReference type="ARBA" id="ARBA00006082"/>
    </source>
</evidence>
<feature type="compositionally biased region" description="Gly residues" evidence="3">
    <location>
        <begin position="350"/>
        <end position="361"/>
    </location>
</feature>
<reference evidence="6" key="1">
    <citation type="submission" date="2017-08" db="EMBL/GenBank/DDBJ databases">
        <authorList>
            <person name="Polle J.E."/>
            <person name="Barry K."/>
            <person name="Cushman J."/>
            <person name="Schmutz J."/>
            <person name="Tran D."/>
            <person name="Hathwaick L.T."/>
            <person name="Yim W.C."/>
            <person name="Jenkins J."/>
            <person name="Mckie-Krisberg Z.M."/>
            <person name="Prochnik S."/>
            <person name="Lindquist E."/>
            <person name="Dockter R.B."/>
            <person name="Adam C."/>
            <person name="Molina H."/>
            <person name="Bunkerborg J."/>
            <person name="Jin E."/>
            <person name="Buchheim M."/>
            <person name="Magnuson J."/>
        </authorList>
    </citation>
    <scope>NUCLEOTIDE SEQUENCE</scope>
    <source>
        <strain evidence="6">CCAP 19/18</strain>
    </source>
</reference>
<evidence type="ECO:0000313" key="6">
    <source>
        <dbReference type="EMBL" id="KAF5842570.1"/>
    </source>
</evidence>
<dbReference type="Gene3D" id="3.30.230.10">
    <property type="match status" value="1"/>
</dbReference>
<dbReference type="InterPro" id="IPR014721">
    <property type="entry name" value="Ribsml_uS5_D2-typ_fold_subgr"/>
</dbReference>
<evidence type="ECO:0000259" key="5">
    <source>
        <dbReference type="SMART" id="SM01340"/>
    </source>
</evidence>
<gene>
    <name evidence="6" type="ORF">DUNSADRAFT_6420</name>
</gene>
<dbReference type="PANTHER" id="PTHR10073">
    <property type="entry name" value="DNA MISMATCH REPAIR PROTEIN MLH, PMS, MUTL"/>
    <property type="match status" value="1"/>
</dbReference>
<feature type="region of interest" description="Disordered" evidence="3">
    <location>
        <begin position="1065"/>
        <end position="1111"/>
    </location>
</feature>
<feature type="domain" description="DNA mismatch repair protein S5" evidence="5">
    <location>
        <begin position="66"/>
        <end position="196"/>
    </location>
</feature>
<feature type="compositionally biased region" description="Low complexity" evidence="3">
    <location>
        <begin position="442"/>
        <end position="468"/>
    </location>
</feature>
<dbReference type="InterPro" id="IPR013507">
    <property type="entry name" value="DNA_mismatch_S5_2-like"/>
</dbReference>
<dbReference type="SUPFAM" id="SSF54211">
    <property type="entry name" value="Ribosomal protein S5 domain 2-like"/>
    <property type="match status" value="1"/>
</dbReference>
<feature type="compositionally biased region" description="Low complexity" evidence="3">
    <location>
        <begin position="824"/>
        <end position="843"/>
    </location>
</feature>
<organism evidence="6 7">
    <name type="scientific">Dunaliella salina</name>
    <name type="common">Green alga</name>
    <name type="synonym">Protococcus salinus</name>
    <dbReference type="NCBI Taxonomy" id="3046"/>
    <lineage>
        <taxon>Eukaryota</taxon>
        <taxon>Viridiplantae</taxon>
        <taxon>Chlorophyta</taxon>
        <taxon>core chlorophytes</taxon>
        <taxon>Chlorophyceae</taxon>
        <taxon>CS clade</taxon>
        <taxon>Chlamydomonadales</taxon>
        <taxon>Dunaliellaceae</taxon>
        <taxon>Dunaliella</taxon>
    </lineage>
</organism>
<feature type="region of interest" description="Disordered" evidence="3">
    <location>
        <begin position="801"/>
        <end position="843"/>
    </location>
</feature>
<feature type="compositionally biased region" description="Low complexity" evidence="3">
    <location>
        <begin position="7"/>
        <end position="19"/>
    </location>
</feature>
<feature type="compositionally biased region" description="Polar residues" evidence="3">
    <location>
        <begin position="564"/>
        <end position="573"/>
    </location>
</feature>
<feature type="domain" description="MutL C-terminal dimerisation" evidence="4">
    <location>
        <begin position="983"/>
        <end position="1255"/>
    </location>
</feature>
<evidence type="ECO:0000256" key="2">
    <source>
        <dbReference type="ARBA" id="ARBA00022763"/>
    </source>
</evidence>
<comment type="caution">
    <text evidence="6">The sequence shown here is derived from an EMBL/GenBank/DDBJ whole genome shotgun (WGS) entry which is preliminary data.</text>
</comment>
<dbReference type="Gene3D" id="3.30.1540.20">
    <property type="entry name" value="MutL, C-terminal domain, dimerisation subdomain"/>
    <property type="match status" value="1"/>
</dbReference>
<protein>
    <submittedName>
        <fullName evidence="6">Uncharacterized protein</fullName>
    </submittedName>
</protein>
<feature type="compositionally biased region" description="Basic and acidic residues" evidence="3">
    <location>
        <begin position="803"/>
        <end position="814"/>
    </location>
</feature>
<feature type="compositionally biased region" description="Low complexity" evidence="3">
    <location>
        <begin position="1091"/>
        <end position="1106"/>
    </location>
</feature>
<dbReference type="InterPro" id="IPR042120">
    <property type="entry name" value="MutL_C_dimsub"/>
</dbReference>
<feature type="compositionally biased region" description="Low complexity" evidence="3">
    <location>
        <begin position="752"/>
        <end position="763"/>
    </location>
</feature>
<keyword evidence="7" id="KW-1185">Reference proteome</keyword>
<dbReference type="Proteomes" id="UP000815325">
    <property type="component" value="Unassembled WGS sequence"/>
</dbReference>
<dbReference type="InterPro" id="IPR036890">
    <property type="entry name" value="HATPase_C_sf"/>
</dbReference>
<feature type="compositionally biased region" description="Low complexity" evidence="3">
    <location>
        <begin position="944"/>
        <end position="955"/>
    </location>
</feature>
<feature type="compositionally biased region" description="Low complexity" evidence="3">
    <location>
        <begin position="904"/>
        <end position="914"/>
    </location>
</feature>
<dbReference type="EMBL" id="MU069459">
    <property type="protein sequence ID" value="KAF5842570.1"/>
    <property type="molecule type" value="Genomic_DNA"/>
</dbReference>
<evidence type="ECO:0000256" key="3">
    <source>
        <dbReference type="SAM" id="MobiDB-lite"/>
    </source>
</evidence>
<feature type="region of interest" description="Disordered" evidence="3">
    <location>
        <begin position="904"/>
        <end position="965"/>
    </location>
</feature>
<feature type="compositionally biased region" description="Acidic residues" evidence="3">
    <location>
        <begin position="585"/>
        <end position="605"/>
    </location>
</feature>
<feature type="compositionally biased region" description="Gly residues" evidence="3">
    <location>
        <begin position="1081"/>
        <end position="1090"/>
    </location>
</feature>
<dbReference type="SUPFAM" id="SSF55874">
    <property type="entry name" value="ATPase domain of HSP90 chaperone/DNA topoisomerase II/histidine kinase"/>
    <property type="match status" value="1"/>
</dbReference>
<name>A0ABQ7H6U1_DUNSA</name>
<dbReference type="InterPro" id="IPR037198">
    <property type="entry name" value="MutL_C_sf"/>
</dbReference>
<dbReference type="InterPro" id="IPR014790">
    <property type="entry name" value="MutL_C"/>
</dbReference>
<feature type="compositionally biased region" description="Low complexity" evidence="3">
    <location>
        <begin position="539"/>
        <end position="550"/>
    </location>
</feature>
<feature type="region of interest" description="Disordered" evidence="3">
    <location>
        <begin position="346"/>
        <end position="775"/>
    </location>
</feature>
<evidence type="ECO:0000259" key="4">
    <source>
        <dbReference type="SMART" id="SM00853"/>
    </source>
</evidence>
<proteinExistence type="inferred from homology"/>